<dbReference type="STRING" id="1811193.A0O21_03785"/>
<evidence type="ECO:0000256" key="5">
    <source>
        <dbReference type="ARBA" id="ARBA00022777"/>
    </source>
</evidence>
<dbReference type="OrthoDB" id="1522677at2"/>
<dbReference type="GO" id="GO:0004631">
    <property type="term" value="F:phosphomevalonate kinase activity"/>
    <property type="evidence" value="ECO:0007669"/>
    <property type="project" value="UniProtKB-EC"/>
</dbReference>
<dbReference type="AlphaFoldDB" id="A0A172QAC9"/>
<dbReference type="InterPro" id="IPR020568">
    <property type="entry name" value="Ribosomal_Su5_D2-typ_SF"/>
</dbReference>
<feature type="domain" description="GHMP kinase N-terminal" evidence="7">
    <location>
        <begin position="69"/>
        <end position="155"/>
    </location>
</feature>
<keyword evidence="3" id="KW-0808">Transferase</keyword>
<evidence type="ECO:0000259" key="8">
    <source>
        <dbReference type="Pfam" id="PF08544"/>
    </source>
</evidence>
<evidence type="ECO:0000256" key="2">
    <source>
        <dbReference type="ARBA" id="ARBA00012958"/>
    </source>
</evidence>
<evidence type="ECO:0000256" key="4">
    <source>
        <dbReference type="ARBA" id="ARBA00022741"/>
    </source>
</evidence>
<sequence>MQVQAGGKLYLAGEYAVLVPGQSAIIKNIPIYMTASVKVAPEIVIQSDMFDYQAGLEPDRHYAIIQQTILHFADFLQKRAADLPAFSLAISGKMERQGVKFGIGSSGSVVILTIKALAAFYHLDLSADTVFKLAAYTLLKKGDNGSMGDVACIAYDDLVYFTSFDRQQVKSWIKNESLQSVLQKDWGYCIEPIKSALNVDFLVGWTKEAALSSEMIRLVQGAINPYFLTRTQEQVQELKRAFLKGDKTKVKEALTAVSRLLQDLHPAIYSDKLLLLKQAAHGLDAAAKSSGSGGGDCGLALSFSPEATKILSERWQAAGIELLLLEHVRTNDESKR</sequence>
<dbReference type="NCBIfam" id="TIGR01220">
    <property type="entry name" value="Pmev_kin_Gr_pos"/>
    <property type="match status" value="1"/>
</dbReference>
<dbReference type="Gene3D" id="3.30.230.10">
    <property type="match status" value="1"/>
</dbReference>
<proteinExistence type="predicted"/>
<dbReference type="InterPro" id="IPR036554">
    <property type="entry name" value="GHMP_kinase_C_sf"/>
</dbReference>
<dbReference type="InterPro" id="IPR014721">
    <property type="entry name" value="Ribsml_uS5_D2-typ_fold_subgr"/>
</dbReference>
<dbReference type="GO" id="GO:0005524">
    <property type="term" value="F:ATP binding"/>
    <property type="evidence" value="ECO:0007669"/>
    <property type="project" value="UniProtKB-KW"/>
</dbReference>
<dbReference type="PANTHER" id="PTHR31814">
    <property type="match status" value="1"/>
</dbReference>
<dbReference type="SUPFAM" id="SSF54211">
    <property type="entry name" value="Ribosomal protein S5 domain 2-like"/>
    <property type="match status" value="1"/>
</dbReference>
<protein>
    <recommendedName>
        <fullName evidence="2">phosphomevalonate kinase</fullName>
        <ecNumber evidence="2">2.7.4.2</ecNumber>
    </recommendedName>
</protein>
<keyword evidence="4" id="KW-0547">Nucleotide-binding</keyword>
<evidence type="ECO:0000313" key="10">
    <source>
        <dbReference type="Proteomes" id="UP000077317"/>
    </source>
</evidence>
<dbReference type="Proteomes" id="UP000077317">
    <property type="component" value="Chromosome"/>
</dbReference>
<dbReference type="PANTHER" id="PTHR31814:SF2">
    <property type="entry name" value="PHOSPHOMEVALONATE KINASE"/>
    <property type="match status" value="1"/>
</dbReference>
<dbReference type="KEGG" id="spat:A0O21_03785"/>
<evidence type="ECO:0000256" key="6">
    <source>
        <dbReference type="ARBA" id="ARBA00022840"/>
    </source>
</evidence>
<evidence type="ECO:0000313" key="9">
    <source>
        <dbReference type="EMBL" id="AND80416.1"/>
    </source>
</evidence>
<accession>A0A172QAC9</accession>
<reference evidence="10" key="2">
    <citation type="submission" date="2016-03" db="EMBL/GenBank/DDBJ databases">
        <title>Streptococcus antelopensis sp. nov., isolated from the feces of the Tibetan antelope (Pantholops hodgsonii) in Hoh Xil National Nature Reserve, Qinghai, China.</title>
        <authorList>
            <person name="Bai X."/>
        </authorList>
    </citation>
    <scope>NUCLEOTIDE SEQUENCE [LARGE SCALE GENOMIC DNA]</scope>
    <source>
        <strain evidence="10">TA 26</strain>
    </source>
</reference>
<reference evidence="9 10" key="1">
    <citation type="journal article" date="2016" name="Int. J. Syst. Evol. Microbiol.">
        <title>Streptococcuspantholopis sp. nov., isolated from faeces of the Tibetan antelope (Pantholops hodgsonii).</title>
        <authorList>
            <person name="Bai X."/>
            <person name="Xiong Y."/>
            <person name="Lu S."/>
            <person name="Jin D."/>
            <person name="Lai X."/>
            <person name="Yang J."/>
            <person name="Niu L."/>
            <person name="Hu S."/>
            <person name="Meng X."/>
            <person name="Pu J."/>
            <person name="Ye C."/>
            <person name="Xu J."/>
        </authorList>
    </citation>
    <scope>NUCLEOTIDE SEQUENCE [LARGE SCALE GENOMIC DNA]</scope>
    <source>
        <strain evidence="9 10">TA 26</strain>
    </source>
</reference>
<dbReference type="InterPro" id="IPR006204">
    <property type="entry name" value="GHMP_kinase_N_dom"/>
</dbReference>
<evidence type="ECO:0000256" key="1">
    <source>
        <dbReference type="ARBA" id="ARBA00005017"/>
    </source>
</evidence>
<keyword evidence="6" id="KW-0067">ATP-binding</keyword>
<name>A0A172QAC9_9STRE</name>
<evidence type="ECO:0000256" key="3">
    <source>
        <dbReference type="ARBA" id="ARBA00022679"/>
    </source>
</evidence>
<feature type="domain" description="GHMP kinase C-terminal" evidence="8">
    <location>
        <begin position="239"/>
        <end position="319"/>
    </location>
</feature>
<comment type="pathway">
    <text evidence="1">Isoprenoid biosynthesis; isopentenyl diphosphate biosynthesis via mevalonate pathway; isopentenyl diphosphate from (R)-mevalonate: step 2/3.</text>
</comment>
<keyword evidence="5 9" id="KW-0418">Kinase</keyword>
<dbReference type="SUPFAM" id="SSF55060">
    <property type="entry name" value="GHMP Kinase, C-terminal domain"/>
    <property type="match status" value="1"/>
</dbReference>
<dbReference type="InterPro" id="IPR005917">
    <property type="entry name" value="Pmev_kinase_bact"/>
</dbReference>
<keyword evidence="10" id="KW-1185">Reference proteome</keyword>
<dbReference type="Gene3D" id="3.30.70.890">
    <property type="entry name" value="GHMP kinase, C-terminal domain"/>
    <property type="match status" value="1"/>
</dbReference>
<evidence type="ECO:0000259" key="7">
    <source>
        <dbReference type="Pfam" id="PF00288"/>
    </source>
</evidence>
<dbReference type="Pfam" id="PF08544">
    <property type="entry name" value="GHMP_kinases_C"/>
    <property type="match status" value="1"/>
</dbReference>
<gene>
    <name evidence="9" type="ORF">A0O21_03785</name>
</gene>
<dbReference type="InterPro" id="IPR035102">
    <property type="entry name" value="Phosphomevalonate_kinase"/>
</dbReference>
<organism evidence="9 10">
    <name type="scientific">Streptococcus pantholopis</name>
    <dbReference type="NCBI Taxonomy" id="1811193"/>
    <lineage>
        <taxon>Bacteria</taxon>
        <taxon>Bacillati</taxon>
        <taxon>Bacillota</taxon>
        <taxon>Bacilli</taxon>
        <taxon>Lactobacillales</taxon>
        <taxon>Streptococcaceae</taxon>
        <taxon>Streptococcus</taxon>
    </lineage>
</organism>
<dbReference type="EMBL" id="CP014699">
    <property type="protein sequence ID" value="AND80416.1"/>
    <property type="molecule type" value="Genomic_DNA"/>
</dbReference>
<dbReference type="Pfam" id="PF00288">
    <property type="entry name" value="GHMP_kinases_N"/>
    <property type="match status" value="1"/>
</dbReference>
<dbReference type="EC" id="2.7.4.2" evidence="2"/>
<dbReference type="InterPro" id="IPR013750">
    <property type="entry name" value="GHMP_kinase_C_dom"/>
</dbReference>